<accession>A0A9P0CDS6</accession>
<feature type="region of interest" description="Disordered" evidence="1">
    <location>
        <begin position="289"/>
        <end position="335"/>
    </location>
</feature>
<dbReference type="AlphaFoldDB" id="A0A9P0CDS6"/>
<feature type="compositionally biased region" description="Polar residues" evidence="1">
    <location>
        <begin position="205"/>
        <end position="231"/>
    </location>
</feature>
<dbReference type="Proteomes" id="UP001152759">
    <property type="component" value="Chromosome 8"/>
</dbReference>
<evidence type="ECO:0000256" key="1">
    <source>
        <dbReference type="SAM" id="MobiDB-lite"/>
    </source>
</evidence>
<sequence>MKRCHAHNVIYCRTCKCTSHQVTDCGDKLCAELRQTVIMATRTQIPQSSQDMTLMTQNMDSDKHARTQEIGKLETSLKELLDSVDIIRNMIYNMDNGDGTPEIKIGKKNFNKGKDTRKNLMDMMNHKKELIKLIKTELEDLKNNTGTIGHGEQSITTQDTEETEMEIEIKNELKRRRQEELDNSFENIFGEDEIFKEKPQKRTRSSTPKGLKNTRQCNKNRRNSLPDSTPNMEKKNTDFEEFSITFKNQIIKDHATMMEKLQEENERNFKKLQDENSKMLNELLQKLDNIKENKKNQPEPNTLEDLKESKEEIKKLRTENNKLTKLSTEMKEEIK</sequence>
<proteinExistence type="predicted"/>
<dbReference type="EMBL" id="OU963869">
    <property type="protein sequence ID" value="CAH0776326.1"/>
    <property type="molecule type" value="Genomic_DNA"/>
</dbReference>
<feature type="compositionally biased region" description="Basic and acidic residues" evidence="1">
    <location>
        <begin position="304"/>
        <end position="335"/>
    </location>
</feature>
<feature type="region of interest" description="Disordered" evidence="1">
    <location>
        <begin position="144"/>
        <end position="164"/>
    </location>
</feature>
<protein>
    <submittedName>
        <fullName evidence="2">Uncharacterized protein</fullName>
    </submittedName>
</protein>
<gene>
    <name evidence="2" type="ORF">BEMITA_LOCUS12433</name>
</gene>
<name>A0A9P0CDS6_BEMTA</name>
<feature type="region of interest" description="Disordered" evidence="1">
    <location>
        <begin position="194"/>
        <end position="234"/>
    </location>
</feature>
<reference evidence="2" key="1">
    <citation type="submission" date="2021-12" db="EMBL/GenBank/DDBJ databases">
        <authorList>
            <person name="King R."/>
        </authorList>
    </citation>
    <scope>NUCLEOTIDE SEQUENCE</scope>
</reference>
<keyword evidence="3" id="KW-1185">Reference proteome</keyword>
<evidence type="ECO:0000313" key="3">
    <source>
        <dbReference type="Proteomes" id="UP001152759"/>
    </source>
</evidence>
<organism evidence="2 3">
    <name type="scientific">Bemisia tabaci</name>
    <name type="common">Sweetpotato whitefly</name>
    <name type="synonym">Aleurodes tabaci</name>
    <dbReference type="NCBI Taxonomy" id="7038"/>
    <lineage>
        <taxon>Eukaryota</taxon>
        <taxon>Metazoa</taxon>
        <taxon>Ecdysozoa</taxon>
        <taxon>Arthropoda</taxon>
        <taxon>Hexapoda</taxon>
        <taxon>Insecta</taxon>
        <taxon>Pterygota</taxon>
        <taxon>Neoptera</taxon>
        <taxon>Paraneoptera</taxon>
        <taxon>Hemiptera</taxon>
        <taxon>Sternorrhyncha</taxon>
        <taxon>Aleyrodoidea</taxon>
        <taxon>Aleyrodidae</taxon>
        <taxon>Aleyrodinae</taxon>
        <taxon>Bemisia</taxon>
    </lineage>
</organism>
<evidence type="ECO:0000313" key="2">
    <source>
        <dbReference type="EMBL" id="CAH0776326.1"/>
    </source>
</evidence>